<comment type="caution">
    <text evidence="1">The sequence shown here is derived from an EMBL/GenBank/DDBJ whole genome shotgun (WGS) entry which is preliminary data.</text>
</comment>
<dbReference type="RefSeq" id="WP_180546073.1">
    <property type="nucleotide sequence ID" value="NZ_JACCJZ010000020.1"/>
</dbReference>
<evidence type="ECO:0000313" key="2">
    <source>
        <dbReference type="Proteomes" id="UP000589896"/>
    </source>
</evidence>
<accession>A0A7Z0QS58</accession>
<keyword evidence="2" id="KW-1185">Reference proteome</keyword>
<evidence type="ECO:0000313" key="1">
    <source>
        <dbReference type="EMBL" id="NYZ63882.1"/>
    </source>
</evidence>
<dbReference type="Proteomes" id="UP000589896">
    <property type="component" value="Unassembled WGS sequence"/>
</dbReference>
<name>A0A7Z0QS58_9GAMM</name>
<dbReference type="EMBL" id="JACCJZ010000020">
    <property type="protein sequence ID" value="NYZ63882.1"/>
    <property type="molecule type" value="Genomic_DNA"/>
</dbReference>
<sequence length="79" mass="8854">MNFDDDLGTGHHVYHDAPDGALRFDHDGPAYVARRFDNVATCLDAPMPSKLAEVHDDAPAGERLLGQRHDDAVVRRWRC</sequence>
<proteinExistence type="predicted"/>
<protein>
    <submittedName>
        <fullName evidence="1">Uncharacterized protein</fullName>
    </submittedName>
</protein>
<dbReference type="AlphaFoldDB" id="A0A7Z0QS58"/>
<organism evidence="1 2">
    <name type="scientific">Luteimonas deserti</name>
    <dbReference type="NCBI Taxonomy" id="2752306"/>
    <lineage>
        <taxon>Bacteria</taxon>
        <taxon>Pseudomonadati</taxon>
        <taxon>Pseudomonadota</taxon>
        <taxon>Gammaproteobacteria</taxon>
        <taxon>Lysobacterales</taxon>
        <taxon>Lysobacteraceae</taxon>
        <taxon>Luteimonas</taxon>
    </lineage>
</organism>
<gene>
    <name evidence="1" type="ORF">H0E82_14115</name>
</gene>
<reference evidence="1 2" key="1">
    <citation type="submission" date="2020-07" db="EMBL/GenBank/DDBJ databases">
        <title>isolation of Luteimonas sp. SJ-16.</title>
        <authorList>
            <person name="Huang X.-X."/>
            <person name="Xu L."/>
            <person name="Sun J.-Q."/>
        </authorList>
    </citation>
    <scope>NUCLEOTIDE SEQUENCE [LARGE SCALE GENOMIC DNA]</scope>
    <source>
        <strain evidence="1 2">SJ-16</strain>
    </source>
</reference>